<dbReference type="SUPFAM" id="SSF47413">
    <property type="entry name" value="lambda repressor-like DNA-binding domains"/>
    <property type="match status" value="1"/>
</dbReference>
<protein>
    <submittedName>
        <fullName evidence="2">Conjugal transfer protein TrbA</fullName>
    </submittedName>
</protein>
<feature type="domain" description="HTH cro/C1-type" evidence="1">
    <location>
        <begin position="11"/>
        <end position="65"/>
    </location>
</feature>
<organism evidence="2 3">
    <name type="scientific">Anaerostipes hadrus</name>
    <dbReference type="NCBI Taxonomy" id="649756"/>
    <lineage>
        <taxon>Bacteria</taxon>
        <taxon>Bacillati</taxon>
        <taxon>Bacillota</taxon>
        <taxon>Clostridia</taxon>
        <taxon>Lachnospirales</taxon>
        <taxon>Lachnospiraceae</taxon>
        <taxon>Anaerostipes</taxon>
    </lineage>
</organism>
<dbReference type="InterPro" id="IPR010982">
    <property type="entry name" value="Lambda_DNA-bd_dom_sf"/>
</dbReference>
<dbReference type="CDD" id="cd00093">
    <property type="entry name" value="HTH_XRE"/>
    <property type="match status" value="1"/>
</dbReference>
<dbReference type="Pfam" id="PF01381">
    <property type="entry name" value="HTH_3"/>
    <property type="match status" value="1"/>
</dbReference>
<dbReference type="Gene3D" id="1.10.260.40">
    <property type="entry name" value="lambda repressor-like DNA-binding domains"/>
    <property type="match status" value="1"/>
</dbReference>
<dbReference type="PROSITE" id="PS50943">
    <property type="entry name" value="HTH_CROC1"/>
    <property type="match status" value="1"/>
</dbReference>
<dbReference type="SMART" id="SM00530">
    <property type="entry name" value="HTH_XRE"/>
    <property type="match status" value="1"/>
</dbReference>
<dbReference type="GO" id="GO:0003677">
    <property type="term" value="F:DNA binding"/>
    <property type="evidence" value="ECO:0007669"/>
    <property type="project" value="InterPro"/>
</dbReference>
<evidence type="ECO:0000259" key="1">
    <source>
        <dbReference type="PROSITE" id="PS50943"/>
    </source>
</evidence>
<sequence>MENPKNIGEILRVLRIAYDLSITDLSEKIRISKSYITEVEKGKKNPSYKILEKYQEGLNIPKDAFDYMLKRNSKRSISYQKMLLNMLKDVVSL</sequence>
<proteinExistence type="predicted"/>
<dbReference type="AlphaFoldDB" id="A0A174JBA2"/>
<dbReference type="InterPro" id="IPR001387">
    <property type="entry name" value="Cro/C1-type_HTH"/>
</dbReference>
<dbReference type="EMBL" id="CZAU01000002">
    <property type="protein sequence ID" value="CUO95526.1"/>
    <property type="molecule type" value="Genomic_DNA"/>
</dbReference>
<gene>
    <name evidence="2" type="ORF">ERS852520_00259</name>
</gene>
<accession>A0A174JBA2</accession>
<dbReference type="Proteomes" id="UP000095564">
    <property type="component" value="Unassembled WGS sequence"/>
</dbReference>
<evidence type="ECO:0000313" key="3">
    <source>
        <dbReference type="Proteomes" id="UP000095564"/>
    </source>
</evidence>
<name>A0A174JBA2_ANAHA</name>
<dbReference type="RefSeq" id="WP_055159036.1">
    <property type="nucleotide sequence ID" value="NZ_CZAU01000002.1"/>
</dbReference>
<evidence type="ECO:0000313" key="2">
    <source>
        <dbReference type="EMBL" id="CUO95526.1"/>
    </source>
</evidence>
<reference evidence="2 3" key="1">
    <citation type="submission" date="2015-09" db="EMBL/GenBank/DDBJ databases">
        <authorList>
            <consortium name="Pathogen Informatics"/>
        </authorList>
    </citation>
    <scope>NUCLEOTIDE SEQUENCE [LARGE SCALE GENOMIC DNA]</scope>
    <source>
        <strain evidence="2 3">2789STDY5834908</strain>
    </source>
</reference>